<evidence type="ECO:0000313" key="7">
    <source>
        <dbReference type="Proteomes" id="UP000267342"/>
    </source>
</evidence>
<dbReference type="InterPro" id="IPR000847">
    <property type="entry name" value="LysR_HTH_N"/>
</dbReference>
<dbReference type="InterPro" id="IPR005119">
    <property type="entry name" value="LysR_subst-bd"/>
</dbReference>
<name>A0A348HB45_9GAMM</name>
<dbReference type="InterPro" id="IPR036390">
    <property type="entry name" value="WH_DNA-bd_sf"/>
</dbReference>
<evidence type="ECO:0000256" key="1">
    <source>
        <dbReference type="ARBA" id="ARBA00009437"/>
    </source>
</evidence>
<dbReference type="GO" id="GO:0003677">
    <property type="term" value="F:DNA binding"/>
    <property type="evidence" value="ECO:0007669"/>
    <property type="project" value="UniProtKB-KW"/>
</dbReference>
<keyword evidence="3" id="KW-0238">DNA-binding</keyword>
<sequence>MIWDDARIFLAIARSGTLSGAAHTLDMGVATVSRRLERLEAGLGMPLFSRHQQGYRLTSGGDALLGQAEALENAARAFEESALEQHAVAGCVRLATTDNIANEFIAPSLPTLFAEHPALHIELVSSVDTLNIHRRDADIAVRMVKPEAGNITMRRLATVGFGLYGAPDYVAAHAHDAWTACDFIGWSEDYAHLPAAQWIAAERQGRPCRLQTTTLMAQVVAARAGAGLAVLPHFLARSAALSCVSSTLDLDQSLWLAMQTELAHTRRVRAVADHLIALFENCADVLSGSVDLAS</sequence>
<reference evidence="6 7" key="1">
    <citation type="submission" date="2018-09" db="EMBL/GenBank/DDBJ databases">
        <title>Zymobacter palmae IAM14233 (=T109) whole genome analysis.</title>
        <authorList>
            <person name="Yanase H."/>
        </authorList>
    </citation>
    <scope>NUCLEOTIDE SEQUENCE [LARGE SCALE GENOMIC DNA]</scope>
    <source>
        <strain evidence="6 7">IAM14233</strain>
    </source>
</reference>
<dbReference type="SUPFAM" id="SSF53850">
    <property type="entry name" value="Periplasmic binding protein-like II"/>
    <property type="match status" value="1"/>
</dbReference>
<dbReference type="AlphaFoldDB" id="A0A348HB45"/>
<gene>
    <name evidence="6" type="ORF">ZBT109_0047</name>
</gene>
<dbReference type="Gene3D" id="3.40.190.290">
    <property type="match status" value="1"/>
</dbReference>
<dbReference type="PANTHER" id="PTHR30579">
    <property type="entry name" value="TRANSCRIPTIONAL REGULATOR"/>
    <property type="match status" value="1"/>
</dbReference>
<evidence type="ECO:0000256" key="2">
    <source>
        <dbReference type="ARBA" id="ARBA00023015"/>
    </source>
</evidence>
<dbReference type="STRING" id="1123510.GCA_000620025_00137"/>
<dbReference type="InterPro" id="IPR050176">
    <property type="entry name" value="LTTR"/>
</dbReference>
<dbReference type="PROSITE" id="PS50931">
    <property type="entry name" value="HTH_LYSR"/>
    <property type="match status" value="1"/>
</dbReference>
<evidence type="ECO:0000256" key="4">
    <source>
        <dbReference type="ARBA" id="ARBA00023163"/>
    </source>
</evidence>
<feature type="domain" description="HTH lysR-type" evidence="5">
    <location>
        <begin position="1"/>
        <end position="58"/>
    </location>
</feature>
<keyword evidence="4" id="KW-0804">Transcription</keyword>
<dbReference type="Pfam" id="PF00126">
    <property type="entry name" value="HTH_1"/>
    <property type="match status" value="1"/>
</dbReference>
<comment type="similarity">
    <text evidence="1">Belongs to the LysR transcriptional regulatory family.</text>
</comment>
<dbReference type="Proteomes" id="UP000267342">
    <property type="component" value="Chromosome"/>
</dbReference>
<evidence type="ECO:0000313" key="6">
    <source>
        <dbReference type="EMBL" id="BBG28847.1"/>
    </source>
</evidence>
<protein>
    <submittedName>
        <fullName evidence="6">Transcriptional regulator</fullName>
    </submittedName>
</protein>
<dbReference type="InterPro" id="IPR036388">
    <property type="entry name" value="WH-like_DNA-bd_sf"/>
</dbReference>
<dbReference type="GO" id="GO:0003700">
    <property type="term" value="F:DNA-binding transcription factor activity"/>
    <property type="evidence" value="ECO:0007669"/>
    <property type="project" value="InterPro"/>
</dbReference>
<evidence type="ECO:0000256" key="3">
    <source>
        <dbReference type="ARBA" id="ARBA00023125"/>
    </source>
</evidence>
<keyword evidence="7" id="KW-1185">Reference proteome</keyword>
<proteinExistence type="inferred from homology"/>
<dbReference type="PANTHER" id="PTHR30579:SF3">
    <property type="entry name" value="TRANSCRIPTIONAL REGULATORY PROTEIN"/>
    <property type="match status" value="1"/>
</dbReference>
<dbReference type="RefSeq" id="WP_027704390.1">
    <property type="nucleotide sequence ID" value="NZ_AP018933.1"/>
</dbReference>
<accession>A0A348HB45</accession>
<dbReference type="Gene3D" id="1.10.10.10">
    <property type="entry name" value="Winged helix-like DNA-binding domain superfamily/Winged helix DNA-binding domain"/>
    <property type="match status" value="1"/>
</dbReference>
<dbReference type="SUPFAM" id="SSF46785">
    <property type="entry name" value="Winged helix' DNA-binding domain"/>
    <property type="match status" value="1"/>
</dbReference>
<keyword evidence="2" id="KW-0805">Transcription regulation</keyword>
<organism evidence="6 7">
    <name type="scientific">Zymobacter palmae</name>
    <dbReference type="NCBI Taxonomy" id="33074"/>
    <lineage>
        <taxon>Bacteria</taxon>
        <taxon>Pseudomonadati</taxon>
        <taxon>Pseudomonadota</taxon>
        <taxon>Gammaproteobacteria</taxon>
        <taxon>Oceanospirillales</taxon>
        <taxon>Halomonadaceae</taxon>
        <taxon>Zymobacter group</taxon>
        <taxon>Zymobacter</taxon>
    </lineage>
</organism>
<dbReference type="Pfam" id="PF03466">
    <property type="entry name" value="LysR_substrate"/>
    <property type="match status" value="1"/>
</dbReference>
<dbReference type="KEGG" id="zpl:ZBT109_0047"/>
<dbReference type="EMBL" id="AP018933">
    <property type="protein sequence ID" value="BBG28847.1"/>
    <property type="molecule type" value="Genomic_DNA"/>
</dbReference>
<evidence type="ECO:0000259" key="5">
    <source>
        <dbReference type="PROSITE" id="PS50931"/>
    </source>
</evidence>